<protein>
    <recommendedName>
        <fullName evidence="5">Stress-associated endoplasmic reticulum protein</fullName>
    </recommendedName>
</protein>
<dbReference type="EMBL" id="JBHUNP010000001">
    <property type="protein sequence ID" value="MFD2647405.1"/>
    <property type="molecule type" value="Genomic_DNA"/>
</dbReference>
<feature type="region of interest" description="Disordered" evidence="1">
    <location>
        <begin position="1"/>
        <end position="28"/>
    </location>
</feature>
<evidence type="ECO:0000313" key="3">
    <source>
        <dbReference type="EMBL" id="MFD2647405.1"/>
    </source>
</evidence>
<evidence type="ECO:0000256" key="2">
    <source>
        <dbReference type="SAM" id="Phobius"/>
    </source>
</evidence>
<feature type="transmembrane region" description="Helical" evidence="2">
    <location>
        <begin position="26"/>
        <end position="45"/>
    </location>
</feature>
<sequence>MSDNVVQFRRVEKKPDPKDKKPRGPMPGWVPFVVLVVVAIGIYFVQQAMA</sequence>
<organism evidence="3 4">
    <name type="scientific">Devosia albogilva</name>
    <dbReference type="NCBI Taxonomy" id="429726"/>
    <lineage>
        <taxon>Bacteria</taxon>
        <taxon>Pseudomonadati</taxon>
        <taxon>Pseudomonadota</taxon>
        <taxon>Alphaproteobacteria</taxon>
        <taxon>Hyphomicrobiales</taxon>
        <taxon>Devosiaceae</taxon>
        <taxon>Devosia</taxon>
    </lineage>
</organism>
<evidence type="ECO:0000256" key="1">
    <source>
        <dbReference type="SAM" id="MobiDB-lite"/>
    </source>
</evidence>
<proteinExistence type="predicted"/>
<name>A0ABW5QIF0_9HYPH</name>
<keyword evidence="2" id="KW-0812">Transmembrane</keyword>
<dbReference type="Proteomes" id="UP001597521">
    <property type="component" value="Unassembled WGS sequence"/>
</dbReference>
<accession>A0ABW5QIF0</accession>
<dbReference type="RefSeq" id="WP_386832431.1">
    <property type="nucleotide sequence ID" value="NZ_JBHUNP010000001.1"/>
</dbReference>
<evidence type="ECO:0008006" key="5">
    <source>
        <dbReference type="Google" id="ProtNLM"/>
    </source>
</evidence>
<gene>
    <name evidence="3" type="ORF">ACFSX5_06280</name>
</gene>
<keyword evidence="2" id="KW-0472">Membrane</keyword>
<feature type="compositionally biased region" description="Basic and acidic residues" evidence="1">
    <location>
        <begin position="9"/>
        <end position="19"/>
    </location>
</feature>
<evidence type="ECO:0000313" key="4">
    <source>
        <dbReference type="Proteomes" id="UP001597521"/>
    </source>
</evidence>
<keyword evidence="2" id="KW-1133">Transmembrane helix</keyword>
<comment type="caution">
    <text evidence="3">The sequence shown here is derived from an EMBL/GenBank/DDBJ whole genome shotgun (WGS) entry which is preliminary data.</text>
</comment>
<reference evidence="4" key="1">
    <citation type="journal article" date="2019" name="Int. J. Syst. Evol. Microbiol.">
        <title>The Global Catalogue of Microorganisms (GCM) 10K type strain sequencing project: providing services to taxonomists for standard genome sequencing and annotation.</title>
        <authorList>
            <consortium name="The Broad Institute Genomics Platform"/>
            <consortium name="The Broad Institute Genome Sequencing Center for Infectious Disease"/>
            <person name="Wu L."/>
            <person name="Ma J."/>
        </authorList>
    </citation>
    <scope>NUCLEOTIDE SEQUENCE [LARGE SCALE GENOMIC DNA]</scope>
    <source>
        <strain evidence="4">CCM 7427</strain>
    </source>
</reference>
<keyword evidence="4" id="KW-1185">Reference proteome</keyword>